<proteinExistence type="predicted"/>
<dbReference type="Proteomes" id="UP001595796">
    <property type="component" value="Unassembled WGS sequence"/>
</dbReference>
<evidence type="ECO:0000313" key="1">
    <source>
        <dbReference type="EMBL" id="MFC5066945.1"/>
    </source>
</evidence>
<reference evidence="2" key="1">
    <citation type="journal article" date="2019" name="Int. J. Syst. Evol. Microbiol.">
        <title>The Global Catalogue of Microorganisms (GCM) 10K type strain sequencing project: providing services to taxonomists for standard genome sequencing and annotation.</title>
        <authorList>
            <consortium name="The Broad Institute Genomics Platform"/>
            <consortium name="The Broad Institute Genome Sequencing Center for Infectious Disease"/>
            <person name="Wu L."/>
            <person name="Ma J."/>
        </authorList>
    </citation>
    <scope>NUCLEOTIDE SEQUENCE [LARGE SCALE GENOMIC DNA]</scope>
    <source>
        <strain evidence="2">CGMCC 1.16444</strain>
    </source>
</reference>
<accession>A0ABV9YVT9</accession>
<evidence type="ECO:0000313" key="2">
    <source>
        <dbReference type="Proteomes" id="UP001595796"/>
    </source>
</evidence>
<sequence>MDARSLKAQFAEYAKMNDALLQELSQLKAGKLRVFQRRKNTTQLQDRTEDQIVLIERAIASSKVIMAALSATV</sequence>
<gene>
    <name evidence="1" type="ORF">ACFPFW_02835</name>
</gene>
<name>A0ABV9YVT9_9HYPH</name>
<organism evidence="1 2">
    <name type="scientific">Flaviflagellibacter deserti</name>
    <dbReference type="NCBI Taxonomy" id="2267266"/>
    <lineage>
        <taxon>Bacteria</taxon>
        <taxon>Pseudomonadati</taxon>
        <taxon>Pseudomonadota</taxon>
        <taxon>Alphaproteobacteria</taxon>
        <taxon>Hyphomicrobiales</taxon>
        <taxon>Flaviflagellibacter</taxon>
    </lineage>
</organism>
<dbReference type="EMBL" id="JBHSJF010000002">
    <property type="protein sequence ID" value="MFC5066945.1"/>
    <property type="molecule type" value="Genomic_DNA"/>
</dbReference>
<protein>
    <submittedName>
        <fullName evidence="1">Uncharacterized protein</fullName>
    </submittedName>
</protein>
<comment type="caution">
    <text evidence="1">The sequence shown here is derived from an EMBL/GenBank/DDBJ whole genome shotgun (WGS) entry which is preliminary data.</text>
</comment>
<dbReference type="RefSeq" id="WP_114957355.1">
    <property type="nucleotide sequence ID" value="NZ_JBHSJF010000002.1"/>
</dbReference>
<keyword evidence="2" id="KW-1185">Reference proteome</keyword>